<keyword evidence="3" id="KW-1185">Reference proteome</keyword>
<dbReference type="Proteomes" id="UP000800096">
    <property type="component" value="Unassembled WGS sequence"/>
</dbReference>
<feature type="region of interest" description="Disordered" evidence="1">
    <location>
        <begin position="139"/>
        <end position="158"/>
    </location>
</feature>
<organism evidence="2 3">
    <name type="scientific">Ampelomyces quisqualis</name>
    <name type="common">Powdery mildew agent</name>
    <dbReference type="NCBI Taxonomy" id="50730"/>
    <lineage>
        <taxon>Eukaryota</taxon>
        <taxon>Fungi</taxon>
        <taxon>Dikarya</taxon>
        <taxon>Ascomycota</taxon>
        <taxon>Pezizomycotina</taxon>
        <taxon>Dothideomycetes</taxon>
        <taxon>Pleosporomycetidae</taxon>
        <taxon>Pleosporales</taxon>
        <taxon>Pleosporineae</taxon>
        <taxon>Phaeosphaeriaceae</taxon>
        <taxon>Ampelomyces</taxon>
    </lineage>
</organism>
<evidence type="ECO:0000313" key="2">
    <source>
        <dbReference type="EMBL" id="KAF1911713.1"/>
    </source>
</evidence>
<protein>
    <submittedName>
        <fullName evidence="2">Uncharacterized protein</fullName>
    </submittedName>
</protein>
<feature type="compositionally biased region" description="Basic residues" evidence="1">
    <location>
        <begin position="139"/>
        <end position="149"/>
    </location>
</feature>
<evidence type="ECO:0000313" key="3">
    <source>
        <dbReference type="Proteomes" id="UP000800096"/>
    </source>
</evidence>
<dbReference type="AlphaFoldDB" id="A0A6A5Q8D6"/>
<name>A0A6A5Q8D6_AMPQU</name>
<reference evidence="2" key="1">
    <citation type="journal article" date="2020" name="Stud. Mycol.">
        <title>101 Dothideomycetes genomes: a test case for predicting lifestyles and emergence of pathogens.</title>
        <authorList>
            <person name="Haridas S."/>
            <person name="Albert R."/>
            <person name="Binder M."/>
            <person name="Bloem J."/>
            <person name="Labutti K."/>
            <person name="Salamov A."/>
            <person name="Andreopoulos B."/>
            <person name="Baker S."/>
            <person name="Barry K."/>
            <person name="Bills G."/>
            <person name="Bluhm B."/>
            <person name="Cannon C."/>
            <person name="Castanera R."/>
            <person name="Culley D."/>
            <person name="Daum C."/>
            <person name="Ezra D."/>
            <person name="Gonzalez J."/>
            <person name="Henrissat B."/>
            <person name="Kuo A."/>
            <person name="Liang C."/>
            <person name="Lipzen A."/>
            <person name="Lutzoni F."/>
            <person name="Magnuson J."/>
            <person name="Mondo S."/>
            <person name="Nolan M."/>
            <person name="Ohm R."/>
            <person name="Pangilinan J."/>
            <person name="Park H.-J."/>
            <person name="Ramirez L."/>
            <person name="Alfaro M."/>
            <person name="Sun H."/>
            <person name="Tritt A."/>
            <person name="Yoshinaga Y."/>
            <person name="Zwiers L.-H."/>
            <person name="Turgeon B."/>
            <person name="Goodwin S."/>
            <person name="Spatafora J."/>
            <person name="Crous P."/>
            <person name="Grigoriev I."/>
        </authorList>
    </citation>
    <scope>NUCLEOTIDE SEQUENCE</scope>
    <source>
        <strain evidence="2">HMLAC05119</strain>
    </source>
</reference>
<proteinExistence type="predicted"/>
<accession>A0A6A5Q8D6</accession>
<evidence type="ECO:0000256" key="1">
    <source>
        <dbReference type="SAM" id="MobiDB-lite"/>
    </source>
</evidence>
<gene>
    <name evidence="2" type="ORF">BDU57DRAFT_84369</name>
</gene>
<sequence length="188" mass="20339">MVPRCAVSPYENRYPPASPSENRVASVRVCPLCPTVALRRRPLWLGGEDGRSPAFVHHVASRLCHHTVVTQGVSNTIAAPTLPPHSFPSQIPSAYAICPAPHCTAPQHRPPSTYLPPPHLNKSNHPAPVTSNAHVRAAHRSAASRHVPRHPSGGSMSCAMEASGRAAWRKHSCTSRPLGRTKWRCVPP</sequence>
<dbReference type="EMBL" id="ML979142">
    <property type="protein sequence ID" value="KAF1911713.1"/>
    <property type="molecule type" value="Genomic_DNA"/>
</dbReference>